<comment type="similarity">
    <text evidence="2">Belongs to the GSP N family.</text>
</comment>
<dbReference type="STRING" id="658167.SAMN04488135_101621"/>
<keyword evidence="12" id="KW-1185">Reference proteome</keyword>
<dbReference type="Pfam" id="PF01203">
    <property type="entry name" value="T2SSN"/>
    <property type="match status" value="1"/>
</dbReference>
<keyword evidence="7" id="KW-0812">Transmembrane</keyword>
<proteinExistence type="inferred from homology"/>
<evidence type="ECO:0000256" key="2">
    <source>
        <dbReference type="ARBA" id="ARBA00007208"/>
    </source>
</evidence>
<evidence type="ECO:0000256" key="1">
    <source>
        <dbReference type="ARBA" id="ARBA00004533"/>
    </source>
</evidence>
<organism evidence="11 12">
    <name type="scientific">Pollutimonas bauzanensis</name>
    <dbReference type="NCBI Taxonomy" id="658167"/>
    <lineage>
        <taxon>Bacteria</taxon>
        <taxon>Pseudomonadati</taxon>
        <taxon>Pseudomonadota</taxon>
        <taxon>Betaproteobacteria</taxon>
        <taxon>Burkholderiales</taxon>
        <taxon>Alcaligenaceae</taxon>
        <taxon>Pollutimonas</taxon>
    </lineage>
</organism>
<keyword evidence="8" id="KW-0653">Protein transport</keyword>
<dbReference type="InterPro" id="IPR022792">
    <property type="entry name" value="T2SS_protein-GspN"/>
</dbReference>
<evidence type="ECO:0000256" key="3">
    <source>
        <dbReference type="ARBA" id="ARBA00021563"/>
    </source>
</evidence>
<keyword evidence="5" id="KW-1003">Cell membrane</keyword>
<evidence type="ECO:0000313" key="11">
    <source>
        <dbReference type="EMBL" id="SHG93219.1"/>
    </source>
</evidence>
<reference evidence="11 12" key="1">
    <citation type="submission" date="2016-11" db="EMBL/GenBank/DDBJ databases">
        <authorList>
            <person name="Jaros S."/>
            <person name="Januszkiewicz K."/>
            <person name="Wedrychowicz H."/>
        </authorList>
    </citation>
    <scope>NUCLEOTIDE SEQUENCE [LARGE SCALE GENOMIC DNA]</scope>
    <source>
        <strain evidence="11 12">CGMCC 1.10190</strain>
    </source>
</reference>
<evidence type="ECO:0000256" key="6">
    <source>
        <dbReference type="ARBA" id="ARBA00022519"/>
    </source>
</evidence>
<protein>
    <recommendedName>
        <fullName evidence="3">Type II secretion system protein N</fullName>
    </recommendedName>
    <alternativeName>
        <fullName evidence="10">General secretion pathway protein N</fullName>
    </alternativeName>
</protein>
<dbReference type="GO" id="GO:0015628">
    <property type="term" value="P:protein secretion by the type II secretion system"/>
    <property type="evidence" value="ECO:0007669"/>
    <property type="project" value="InterPro"/>
</dbReference>
<dbReference type="PROSITE" id="PS51257">
    <property type="entry name" value="PROKAR_LIPOPROTEIN"/>
    <property type="match status" value="1"/>
</dbReference>
<evidence type="ECO:0000256" key="5">
    <source>
        <dbReference type="ARBA" id="ARBA00022475"/>
    </source>
</evidence>
<comment type="subcellular location">
    <subcellularLocation>
        <location evidence="1">Cell inner membrane</location>
    </subcellularLocation>
</comment>
<dbReference type="Proteomes" id="UP000184226">
    <property type="component" value="Unassembled WGS sequence"/>
</dbReference>
<evidence type="ECO:0000256" key="4">
    <source>
        <dbReference type="ARBA" id="ARBA00022448"/>
    </source>
</evidence>
<dbReference type="RefSeq" id="WP_073101580.1">
    <property type="nucleotide sequence ID" value="NZ_FQXE01000001.1"/>
</dbReference>
<evidence type="ECO:0000256" key="8">
    <source>
        <dbReference type="ARBA" id="ARBA00022927"/>
    </source>
</evidence>
<name>A0A1M5NVK6_9BURK</name>
<evidence type="ECO:0000256" key="10">
    <source>
        <dbReference type="ARBA" id="ARBA00030772"/>
    </source>
</evidence>
<dbReference type="OrthoDB" id="8558191at2"/>
<sequence>MTRLALGAAGLLLLACAGALAVMPARWLMAALPAAWPLAVVDAAGTIWSGSATIALGAPGRRRTLAEPLRWRVSLAGGPRVLASHPWLGGALALAPGWRGIKVSAQTLQLPASALIALHPAMSTIGPGGELLLSWPASVIGAGGPPPGAKLVDIQWRNASAALTPLRPMGSYTLAITQGAQDRIDLALSTQQGPLQLQGKGTLTGSGGLQFDGAAQADPAANADIRAALDDLLAALGPRDGNRTLLRFR</sequence>
<accession>A0A1M5NVK6</accession>
<dbReference type="AlphaFoldDB" id="A0A1M5NVK6"/>
<dbReference type="EMBL" id="FQXE01000001">
    <property type="protein sequence ID" value="SHG93219.1"/>
    <property type="molecule type" value="Genomic_DNA"/>
</dbReference>
<gene>
    <name evidence="11" type="ORF">SAMN04488135_101621</name>
</gene>
<keyword evidence="9" id="KW-0472">Membrane</keyword>
<dbReference type="GO" id="GO:0005886">
    <property type="term" value="C:plasma membrane"/>
    <property type="evidence" value="ECO:0007669"/>
    <property type="project" value="UniProtKB-SubCell"/>
</dbReference>
<evidence type="ECO:0000256" key="9">
    <source>
        <dbReference type="ARBA" id="ARBA00023136"/>
    </source>
</evidence>
<keyword evidence="4" id="KW-0813">Transport</keyword>
<keyword evidence="6" id="KW-0997">Cell inner membrane</keyword>
<dbReference type="GO" id="GO:0015627">
    <property type="term" value="C:type II protein secretion system complex"/>
    <property type="evidence" value="ECO:0007669"/>
    <property type="project" value="InterPro"/>
</dbReference>
<evidence type="ECO:0000256" key="7">
    <source>
        <dbReference type="ARBA" id="ARBA00022692"/>
    </source>
</evidence>
<evidence type="ECO:0000313" key="12">
    <source>
        <dbReference type="Proteomes" id="UP000184226"/>
    </source>
</evidence>